<name>A0ABU0W143_9RHOB</name>
<protein>
    <submittedName>
        <fullName evidence="2">Uncharacterized protein</fullName>
    </submittedName>
</protein>
<comment type="caution">
    <text evidence="2">The sequence shown here is derived from an EMBL/GenBank/DDBJ whole genome shotgun (WGS) entry which is preliminary data.</text>
</comment>
<evidence type="ECO:0000256" key="1">
    <source>
        <dbReference type="SAM" id="MobiDB-lite"/>
    </source>
</evidence>
<evidence type="ECO:0000313" key="2">
    <source>
        <dbReference type="EMBL" id="MDQ2067734.1"/>
    </source>
</evidence>
<gene>
    <name evidence="2" type="ORF">Q9295_15260</name>
</gene>
<feature type="region of interest" description="Disordered" evidence="1">
    <location>
        <begin position="1"/>
        <end position="20"/>
    </location>
</feature>
<organism evidence="2 3">
    <name type="scientific">Pseudogemmobacter lacusdianii</name>
    <dbReference type="NCBI Taxonomy" id="3069608"/>
    <lineage>
        <taxon>Bacteria</taxon>
        <taxon>Pseudomonadati</taxon>
        <taxon>Pseudomonadota</taxon>
        <taxon>Alphaproteobacteria</taxon>
        <taxon>Rhodobacterales</taxon>
        <taxon>Paracoccaceae</taxon>
        <taxon>Pseudogemmobacter</taxon>
    </lineage>
</organism>
<dbReference type="Proteomes" id="UP001239680">
    <property type="component" value="Unassembled WGS sequence"/>
</dbReference>
<reference evidence="2 3" key="1">
    <citation type="submission" date="2023-08" db="EMBL/GenBank/DDBJ databases">
        <title>Characterization of two Paracoccaceae strains isolated from Phycosphere and proposal of Xinfangfangia lacusdiani sp. nov.</title>
        <authorList>
            <person name="Deng Y."/>
            <person name="Zhang Y.Q."/>
        </authorList>
    </citation>
    <scope>NUCLEOTIDE SEQUENCE [LARGE SCALE GENOMIC DNA]</scope>
    <source>
        <strain evidence="2 3">CPCC 101601</strain>
    </source>
</reference>
<keyword evidence="3" id="KW-1185">Reference proteome</keyword>
<evidence type="ECO:0000313" key="3">
    <source>
        <dbReference type="Proteomes" id="UP001239680"/>
    </source>
</evidence>
<dbReference type="EMBL" id="JAVDBT010000016">
    <property type="protein sequence ID" value="MDQ2067734.1"/>
    <property type="molecule type" value="Genomic_DNA"/>
</dbReference>
<accession>A0ABU0W143</accession>
<proteinExistence type="predicted"/>
<sequence length="203" mass="22371">MDIASGKRGDNAAMPPFCQGSDDPVQARVKPYRMREATLWKDSPLKITALLAASLLCLPSLASAQIDDRTACDFEDIQDFVAWFKGSESNQKSATAEPLDAAFDDYDEDGKKLEMVYEPHSHDELGWPILPHLGGDWKETYILHDADTEEYNTAGGMAYSHSYLFKLDACEVHARSALKITHRPSAGPMSDALASGQLLLSFD</sequence>
<feature type="compositionally biased region" description="Basic and acidic residues" evidence="1">
    <location>
        <begin position="1"/>
        <end position="10"/>
    </location>
</feature>